<name>A0ACC3NZ99_9PEZI</name>
<gene>
    <name evidence="1" type="ORF">LTR37_000029</name>
</gene>
<sequence length="616" mass="67064">MTFLRLVTTASLLLQAAFCSPLPAETSNADKKLKQSYDFIVVGGGTAGNTVAARLSQQLPDSSVLVIEAGPYAPNEDRINIPGFKGSTLGTKYDWNFTSIPQEALNNRVITQSRGKVLGGTSAINLLIWDRATEPEYDGWEEVGNPGWGWDTMIKAMNKAENFTNPGPPIYTENTGYGVAGPINAVVNRYIPEHQELWRPALENLGVEWNSEWLGGDMVGAAYHSSTIDPSNWTRSYSAVEYPPRAGSNLQVMTDTQVAKINLKKKDPKVVATGVTLLNGDIITANNEVILSGGTIQSPQLLELSGIGSTDTLKAASVKQLVDLPGVGENLQDHPRIQASYQLKDNYSSFDRLKYDQEYAAEQLALWRAGESGAYDYAASAYSYNNWSSILGSEEASLVNTAKQVAAEMNNVVDDKKVEWLSDPKISQAEFILSDGYTGSKGYPAQGTPLYGEGFTTIIAGLMHQLARGSVHIKSSDATVHPTYDPNFASNEYDLRALVETAKYIRRIAQSAPFSQVWVSEYEPGLDVVQTDAEWEAYVRNNTNTFYHPVGTCAMLPREDGGVVDSSLMVYGTTNLRVVDASVIPVLLAAHPQTGIYGIAERAAEIISTSWKAVAR</sequence>
<protein>
    <submittedName>
        <fullName evidence="1">Uncharacterized protein</fullName>
    </submittedName>
</protein>
<keyword evidence="2" id="KW-1185">Reference proteome</keyword>
<dbReference type="Proteomes" id="UP001281147">
    <property type="component" value="Unassembled WGS sequence"/>
</dbReference>
<proteinExistence type="predicted"/>
<evidence type="ECO:0000313" key="1">
    <source>
        <dbReference type="EMBL" id="KAK3725881.1"/>
    </source>
</evidence>
<organism evidence="1 2">
    <name type="scientific">Vermiconidia calcicola</name>
    <dbReference type="NCBI Taxonomy" id="1690605"/>
    <lineage>
        <taxon>Eukaryota</taxon>
        <taxon>Fungi</taxon>
        <taxon>Dikarya</taxon>
        <taxon>Ascomycota</taxon>
        <taxon>Pezizomycotina</taxon>
        <taxon>Dothideomycetes</taxon>
        <taxon>Dothideomycetidae</taxon>
        <taxon>Mycosphaerellales</taxon>
        <taxon>Extremaceae</taxon>
        <taxon>Vermiconidia</taxon>
    </lineage>
</organism>
<reference evidence="1" key="1">
    <citation type="submission" date="2023-07" db="EMBL/GenBank/DDBJ databases">
        <title>Black Yeasts Isolated from many extreme environments.</title>
        <authorList>
            <person name="Coleine C."/>
            <person name="Stajich J.E."/>
            <person name="Selbmann L."/>
        </authorList>
    </citation>
    <scope>NUCLEOTIDE SEQUENCE</scope>
    <source>
        <strain evidence="1">CCFEE 5714</strain>
    </source>
</reference>
<evidence type="ECO:0000313" key="2">
    <source>
        <dbReference type="Proteomes" id="UP001281147"/>
    </source>
</evidence>
<dbReference type="EMBL" id="JAUTXU010000001">
    <property type="protein sequence ID" value="KAK3725881.1"/>
    <property type="molecule type" value="Genomic_DNA"/>
</dbReference>
<comment type="caution">
    <text evidence="1">The sequence shown here is derived from an EMBL/GenBank/DDBJ whole genome shotgun (WGS) entry which is preliminary data.</text>
</comment>
<accession>A0ACC3NZ99</accession>